<dbReference type="eggNOG" id="ENOG5031MNQ">
    <property type="taxonomic scope" value="Bacteria"/>
</dbReference>
<feature type="compositionally biased region" description="Basic and acidic residues" evidence="1">
    <location>
        <begin position="30"/>
        <end position="39"/>
    </location>
</feature>
<dbReference type="Pfam" id="PF11361">
    <property type="entry name" value="DUF3159"/>
    <property type="match status" value="1"/>
</dbReference>
<dbReference type="AlphaFoldDB" id="F8DXL7"/>
<feature type="transmembrane region" description="Helical" evidence="2">
    <location>
        <begin position="159"/>
        <end position="184"/>
    </location>
</feature>
<gene>
    <name evidence="3" type="ordered locus">CRES_1171</name>
</gene>
<reference evidence="3 4" key="1">
    <citation type="journal article" date="2012" name="BMC Genomics">
        <title>Complete genome sequence, lifestyle, and multi-drug resistance of the human pathogen Corynebacterium resistens DSM 45100 isolated from blood samples of a leukemia patient.</title>
        <authorList>
            <person name="Schroder J."/>
            <person name="Maus I."/>
            <person name="Meyer K."/>
            <person name="Wordemann S."/>
            <person name="Blom J."/>
            <person name="Jaenicke S."/>
            <person name="Schneider J."/>
            <person name="Trost E."/>
            <person name="Tauch A."/>
        </authorList>
    </citation>
    <scope>NUCLEOTIDE SEQUENCE [LARGE SCALE GENOMIC DNA]</scope>
    <source>
        <strain evidence="4">DSM 45100 / JCM 12819 / CCUG 50093 / GTC 2026 / SICGH 158</strain>
    </source>
</reference>
<keyword evidence="2" id="KW-1133">Transmembrane helix</keyword>
<feature type="transmembrane region" description="Helical" evidence="2">
    <location>
        <begin position="108"/>
        <end position="128"/>
    </location>
</feature>
<feature type="region of interest" description="Disordered" evidence="1">
    <location>
        <begin position="1"/>
        <end position="73"/>
    </location>
</feature>
<keyword evidence="2" id="KW-0812">Transmembrane</keyword>
<proteinExistence type="predicted"/>
<protein>
    <submittedName>
        <fullName evidence="3">Membrane protein</fullName>
    </submittedName>
</protein>
<keyword evidence="2" id="KW-0472">Membrane</keyword>
<evidence type="ECO:0000313" key="3">
    <source>
        <dbReference type="EMBL" id="AEI09526.1"/>
    </source>
</evidence>
<dbReference type="Proteomes" id="UP000000492">
    <property type="component" value="Chromosome"/>
</dbReference>
<sequence>MTNPSDDQPQGEHPHTRGEQSQTPNTEPAEVEHTPRRFAADASSNAEAKSATDSNSATSATPATGTAPDATTEEKPGTLLEQMGGLTGLVSSTLPVLVLVPVNSKFGLMPALLSALAVAATIFLWRLARKENLQPAISGLLGVVICAAIAWFMGDAKGYFAYGMWYSLVAGIAFIVSILVRWPLVGVIWRGINGEDQRWRTNRHAVRAFSWATAAWAVVFLARFFVKRFFYVKDATDALGYVSIAMGWPLTALVVLITVVAVKKANAAEGIK</sequence>
<accession>F8DXL7</accession>
<feature type="transmembrane region" description="Helical" evidence="2">
    <location>
        <begin position="135"/>
        <end position="153"/>
    </location>
</feature>
<name>F8DXL7_CORRG</name>
<dbReference type="EMBL" id="CP002857">
    <property type="protein sequence ID" value="AEI09526.1"/>
    <property type="molecule type" value="Genomic_DNA"/>
</dbReference>
<keyword evidence="4" id="KW-1185">Reference proteome</keyword>
<evidence type="ECO:0000313" key="4">
    <source>
        <dbReference type="Proteomes" id="UP000000492"/>
    </source>
</evidence>
<dbReference type="KEGG" id="crd:CRES_1171"/>
<evidence type="ECO:0000256" key="2">
    <source>
        <dbReference type="SAM" id="Phobius"/>
    </source>
</evidence>
<dbReference type="HOGENOM" id="CLU_075797_1_0_11"/>
<organism evidence="3 4">
    <name type="scientific">Corynebacterium resistens (strain DSM 45100 / JCM 12819 / GTC 2026 / SICGH 158)</name>
    <dbReference type="NCBI Taxonomy" id="662755"/>
    <lineage>
        <taxon>Bacteria</taxon>
        <taxon>Bacillati</taxon>
        <taxon>Actinomycetota</taxon>
        <taxon>Actinomycetes</taxon>
        <taxon>Mycobacteriales</taxon>
        <taxon>Corynebacteriaceae</taxon>
        <taxon>Corynebacterium</taxon>
    </lineage>
</organism>
<evidence type="ECO:0000256" key="1">
    <source>
        <dbReference type="SAM" id="MobiDB-lite"/>
    </source>
</evidence>
<dbReference type="STRING" id="662755.CRES_1171"/>
<dbReference type="InterPro" id="IPR016566">
    <property type="entry name" value="UCP010219"/>
</dbReference>
<feature type="transmembrane region" description="Helical" evidence="2">
    <location>
        <begin position="238"/>
        <end position="262"/>
    </location>
</feature>
<feature type="transmembrane region" description="Helical" evidence="2">
    <location>
        <begin position="205"/>
        <end position="226"/>
    </location>
</feature>
<feature type="compositionally biased region" description="Low complexity" evidence="1">
    <location>
        <begin position="48"/>
        <end position="70"/>
    </location>
</feature>